<name>A0A7Y3ZVN9_9VIBR</name>
<proteinExistence type="predicted"/>
<accession>A0A7Y3ZVN9</accession>
<organism evidence="1 2">
    <name type="scientific">Vibrio pectenicida</name>
    <dbReference type="NCBI Taxonomy" id="62763"/>
    <lineage>
        <taxon>Bacteria</taxon>
        <taxon>Pseudomonadati</taxon>
        <taxon>Pseudomonadota</taxon>
        <taxon>Gammaproteobacteria</taxon>
        <taxon>Vibrionales</taxon>
        <taxon>Vibrionaceae</taxon>
        <taxon>Vibrio</taxon>
    </lineage>
</organism>
<evidence type="ECO:0000313" key="2">
    <source>
        <dbReference type="Proteomes" id="UP000565719"/>
    </source>
</evidence>
<reference evidence="1 2" key="1">
    <citation type="submission" date="2019-09" db="EMBL/GenBank/DDBJ databases">
        <title>Draft genome sequencing and comparative genomics of hatchery-associated Vibrios.</title>
        <authorList>
            <person name="Kehlet-Delgado H."/>
            <person name="Mueller R.S."/>
        </authorList>
    </citation>
    <scope>NUCLEOTIDE SEQUENCE [LARGE SCALE GENOMIC DNA]</scope>
    <source>
        <strain evidence="1 2">99-46-Y</strain>
    </source>
</reference>
<dbReference type="Proteomes" id="UP000565719">
    <property type="component" value="Unassembled WGS sequence"/>
</dbReference>
<gene>
    <name evidence="1" type="ORF">F0225_00025</name>
</gene>
<dbReference type="AlphaFoldDB" id="A0A7Y3ZVN9"/>
<sequence length="101" mass="11481">MYLSSIDLSNNDDFFKGRVNLVQTTGKRYDKLKACVQGENVKIRHSEFNDPNVKIESGDIIEVINGDVPELYSIISTTFRQNSSMFPGTHQLKISKVKENK</sequence>
<dbReference type="RefSeq" id="WP_171359461.1">
    <property type="nucleotide sequence ID" value="NZ_VTXC01000001.1"/>
</dbReference>
<dbReference type="EMBL" id="VTXC01000001">
    <property type="protein sequence ID" value="NOH69728.1"/>
    <property type="molecule type" value="Genomic_DNA"/>
</dbReference>
<comment type="caution">
    <text evidence="1">The sequence shown here is derived from an EMBL/GenBank/DDBJ whole genome shotgun (WGS) entry which is preliminary data.</text>
</comment>
<evidence type="ECO:0000313" key="1">
    <source>
        <dbReference type="EMBL" id="NOH69728.1"/>
    </source>
</evidence>
<protein>
    <submittedName>
        <fullName evidence="1">Uncharacterized protein</fullName>
    </submittedName>
</protein>